<dbReference type="UniPathway" id="UPA00148"/>
<dbReference type="GO" id="GO:0048472">
    <property type="term" value="F:threonine-phosphate decarboxylase activity"/>
    <property type="evidence" value="ECO:0007669"/>
    <property type="project" value="InterPro"/>
</dbReference>
<dbReference type="EMBL" id="CP012900">
    <property type="protein sequence ID" value="ALJ29487.1"/>
    <property type="molecule type" value="Genomic_DNA"/>
</dbReference>
<dbReference type="PANTHER" id="PTHR38684:SF1">
    <property type="entry name" value="PROTEIN AMPE"/>
    <property type="match status" value="1"/>
</dbReference>
<dbReference type="PANTHER" id="PTHR38684">
    <property type="entry name" value="PROTEIN AMPE"/>
    <property type="match status" value="1"/>
</dbReference>
<dbReference type="InterPro" id="IPR052966">
    <property type="entry name" value="Beta-lactamase_Reg"/>
</dbReference>
<reference evidence="2 3" key="1">
    <citation type="journal article" date="2015" name="Genome Announc.">
        <title>Complete Genome Sequencing of Stenotrophomonas acidaminiphila ZAC14D2_NAIMI4_2, a Multidrug-Resistant Strain Isolated from Sediments of a Polluted River in Mexico, Uncovers New Antibiotic Resistance Genes and a Novel Class-II Lasso Peptide Biosynthesis Gene Cluster.</title>
        <authorList>
            <person name="Vinuesa P."/>
            <person name="Ochoa-Sanchez L.E."/>
        </authorList>
    </citation>
    <scope>NUCLEOTIDE SEQUENCE [LARGE SCALE GENOMIC DNA]</scope>
    <source>
        <strain evidence="2 3">ZAC14D2_NAIMI4_2</strain>
    </source>
</reference>
<sequence length="295" mass="31811">MFTTLVAVIAALVLGHLAPAPMAALRDWRWFGRWLGWLQVHEGGSNAGRFGLLLAIAPCVLLVAAVQWLLAGHLHGLPSLLFGMAVLALCWGPRDLDRDVEAVIDAEDAAAHDAAVAQLQSAGGSLREDVPTLVDATLYNALRRWFAPLFWFLLLGPLGAVLYRLLVQSVHGPIAAGVATEARRTGAWALAVLEWPVAQLMTLSMALVGNFDTVFSAWRRAGGNRWALDLGFLGEAARAGVGMELAEDAADAREAGLVPHAERHPELRDAMSMVWRMLLLWMALLALLIIAGWVG</sequence>
<feature type="transmembrane region" description="Helical" evidence="1">
    <location>
        <begin position="50"/>
        <end position="70"/>
    </location>
</feature>
<feature type="transmembrane region" description="Helical" evidence="1">
    <location>
        <begin position="77"/>
        <end position="94"/>
    </location>
</feature>
<name>A0A0S1B385_9GAMM</name>
<keyword evidence="1" id="KW-1133">Transmembrane helix</keyword>
<dbReference type="Proteomes" id="UP000061010">
    <property type="component" value="Chromosome"/>
</dbReference>
<proteinExistence type="predicted"/>
<dbReference type="AlphaFoldDB" id="A0A0S1B385"/>
<dbReference type="InterPro" id="IPR004485">
    <property type="entry name" value="Cobalamin_biosynth_CobD/CbiB"/>
</dbReference>
<gene>
    <name evidence="2" type="ORF">AOT14_31400</name>
</gene>
<dbReference type="OrthoDB" id="9811967at2"/>
<feature type="transmembrane region" description="Helical" evidence="1">
    <location>
        <begin position="145"/>
        <end position="166"/>
    </location>
</feature>
<evidence type="ECO:0000256" key="1">
    <source>
        <dbReference type="SAM" id="Phobius"/>
    </source>
</evidence>
<evidence type="ECO:0000313" key="2">
    <source>
        <dbReference type="EMBL" id="ALJ29487.1"/>
    </source>
</evidence>
<dbReference type="PATRIC" id="fig|128780.6.peg.3180"/>
<accession>A0A0S1B385</accession>
<organism evidence="2 3">
    <name type="scientific">Stenotrophomonas acidaminiphila</name>
    <dbReference type="NCBI Taxonomy" id="128780"/>
    <lineage>
        <taxon>Bacteria</taxon>
        <taxon>Pseudomonadati</taxon>
        <taxon>Pseudomonadota</taxon>
        <taxon>Gammaproteobacteria</taxon>
        <taxon>Lysobacterales</taxon>
        <taxon>Lysobacteraceae</taxon>
        <taxon>Stenotrophomonas</taxon>
    </lineage>
</organism>
<dbReference type="KEGG" id="sacz:AOT14_31400"/>
<keyword evidence="1" id="KW-0472">Membrane</keyword>
<dbReference type="GO" id="GO:0046677">
    <property type="term" value="P:response to antibiotic"/>
    <property type="evidence" value="ECO:0007669"/>
    <property type="project" value="TreeGrafter"/>
</dbReference>
<feature type="transmembrane region" description="Helical" evidence="1">
    <location>
        <begin position="273"/>
        <end position="294"/>
    </location>
</feature>
<dbReference type="GO" id="GO:0009236">
    <property type="term" value="P:cobalamin biosynthetic process"/>
    <property type="evidence" value="ECO:0007669"/>
    <property type="project" value="UniProtKB-UniPathway"/>
</dbReference>
<dbReference type="Pfam" id="PF03186">
    <property type="entry name" value="CobD_Cbib"/>
    <property type="match status" value="1"/>
</dbReference>
<protein>
    <submittedName>
        <fullName evidence="2">Transmembrane protein</fullName>
    </submittedName>
</protein>
<keyword evidence="1 2" id="KW-0812">Transmembrane</keyword>
<dbReference type="GO" id="GO:0005886">
    <property type="term" value="C:plasma membrane"/>
    <property type="evidence" value="ECO:0007669"/>
    <property type="project" value="TreeGrafter"/>
</dbReference>
<keyword evidence="3" id="KW-1185">Reference proteome</keyword>
<evidence type="ECO:0000313" key="3">
    <source>
        <dbReference type="Proteomes" id="UP000061010"/>
    </source>
</evidence>